<dbReference type="InterPro" id="IPR020845">
    <property type="entry name" value="AMP-binding_CS"/>
</dbReference>
<dbReference type="InterPro" id="IPR045851">
    <property type="entry name" value="AMP-bd_C_sf"/>
</dbReference>
<keyword evidence="9" id="KW-1185">Reference proteome</keyword>
<dbReference type="GO" id="GO:0044539">
    <property type="term" value="P:long-chain fatty acid import into cell"/>
    <property type="evidence" value="ECO:0007669"/>
    <property type="project" value="TreeGrafter"/>
</dbReference>
<accession>A0AAX3YT95</accession>
<evidence type="ECO:0000313" key="10">
    <source>
        <dbReference type="Proteomes" id="UP001231166"/>
    </source>
</evidence>
<evidence type="ECO:0000259" key="6">
    <source>
        <dbReference type="Pfam" id="PF13193"/>
    </source>
</evidence>
<reference evidence="7" key="1">
    <citation type="submission" date="2022-12" db="EMBL/GenBank/DDBJ databases">
        <authorList>
            <person name="Krivoruchko A.V."/>
            <person name="Elkin A."/>
        </authorList>
    </citation>
    <scope>NUCLEOTIDE SEQUENCE</scope>
    <source>
        <strain evidence="7">IEGM 249</strain>
    </source>
</reference>
<dbReference type="PANTHER" id="PTHR43107:SF15">
    <property type="entry name" value="FATTY ACID TRANSPORT PROTEIN 3, ISOFORM A"/>
    <property type="match status" value="1"/>
</dbReference>
<organism evidence="8 10">
    <name type="scientific">Rhodococcus opacus</name>
    <name type="common">Nocardia opaca</name>
    <dbReference type="NCBI Taxonomy" id="37919"/>
    <lineage>
        <taxon>Bacteria</taxon>
        <taxon>Bacillati</taxon>
        <taxon>Actinomycetota</taxon>
        <taxon>Actinomycetes</taxon>
        <taxon>Mycobacteriales</taxon>
        <taxon>Nocardiaceae</taxon>
        <taxon>Rhodococcus</taxon>
    </lineage>
</organism>
<sequence>MHDETTLNSALADAADHWPDRVFLKIDGQDVTFVQFDAQVGRLAAGLSDVCGIKSGDRVSVFMRNSLACEHTWFAANRLGAAWVPINTEFRGLSLEHAVRLAAAQVYVVDADLHETLTAALWRAGIDATVVIAGSDAASGGLRLSDLYLERPRPAVKVHHSDVSALLYTSGTTGRSKACMLSHRYFTSQARIAIRDFGLNENDVLYCPFPLFHADATALTTVPALLLGATAAISKRFSASRFWDEVRATGATVFDFMGATLSILAKADPRPNDADNPVRLAWGVPVPESVELFEKRFGLNVVELYGSVEANIPITQRATDERVAGSCGRVVDEFEILVADEHDQEVPCGQTGELLIRSKVPWTTFSGYYGDPEASTAALQNMWFHSGDLVRTDEVGNVFFVGRKKESIRRRGENISAFEVEEGIREHPMVLDCAAYGVRSDLTEEEVKVSVVVKSNALLTEREVWEFCYATMARFQVPRYIEFVDSLPKTPTGKVEKFRLQEVPFNGNTVEFELPAPVLST</sequence>
<protein>
    <submittedName>
        <fullName evidence="8">AMP-binding protein</fullName>
    </submittedName>
</protein>
<gene>
    <name evidence="7" type="ORF">O4328_19990</name>
    <name evidence="8" type="ORF">Q5707_42400</name>
</gene>
<evidence type="ECO:0000313" key="8">
    <source>
        <dbReference type="EMBL" id="WLF52090.1"/>
    </source>
</evidence>
<dbReference type="GO" id="GO:0005524">
    <property type="term" value="F:ATP binding"/>
    <property type="evidence" value="ECO:0007669"/>
    <property type="project" value="UniProtKB-KW"/>
</dbReference>
<dbReference type="Gene3D" id="3.30.300.30">
    <property type="match status" value="1"/>
</dbReference>
<dbReference type="EMBL" id="CP130956">
    <property type="protein sequence ID" value="WLF52090.1"/>
    <property type="molecule type" value="Genomic_DNA"/>
</dbReference>
<keyword evidence="2" id="KW-0436">Ligase</keyword>
<evidence type="ECO:0000256" key="1">
    <source>
        <dbReference type="ARBA" id="ARBA00006432"/>
    </source>
</evidence>
<evidence type="ECO:0000313" key="7">
    <source>
        <dbReference type="EMBL" id="MCZ4585954.1"/>
    </source>
</evidence>
<dbReference type="PANTHER" id="PTHR43107">
    <property type="entry name" value="LONG-CHAIN FATTY ACID TRANSPORT PROTEIN"/>
    <property type="match status" value="1"/>
</dbReference>
<feature type="domain" description="AMP-binding enzyme C-terminal" evidence="6">
    <location>
        <begin position="419"/>
        <end position="494"/>
    </location>
</feature>
<evidence type="ECO:0000256" key="2">
    <source>
        <dbReference type="ARBA" id="ARBA00022598"/>
    </source>
</evidence>
<evidence type="ECO:0000256" key="4">
    <source>
        <dbReference type="ARBA" id="ARBA00022840"/>
    </source>
</evidence>
<keyword evidence="3" id="KW-0547">Nucleotide-binding</keyword>
<evidence type="ECO:0000313" key="9">
    <source>
        <dbReference type="Proteomes" id="UP001066327"/>
    </source>
</evidence>
<comment type="similarity">
    <text evidence="1">Belongs to the ATP-dependent AMP-binding enzyme family.</text>
</comment>
<dbReference type="Pfam" id="PF13193">
    <property type="entry name" value="AMP-binding_C"/>
    <property type="match status" value="1"/>
</dbReference>
<name>A0AAX3YT95_RHOOP</name>
<feature type="domain" description="AMP-dependent synthetase/ligase" evidence="5">
    <location>
        <begin position="12"/>
        <end position="369"/>
    </location>
</feature>
<dbReference type="AlphaFoldDB" id="A0AAX3YT95"/>
<dbReference type="InterPro" id="IPR000873">
    <property type="entry name" value="AMP-dep_synth/lig_dom"/>
</dbReference>
<geneLocation type="plasmid" evidence="8 10">
    <name>pRho-VOC14-L</name>
</geneLocation>
<dbReference type="SUPFAM" id="SSF56801">
    <property type="entry name" value="Acetyl-CoA synthetase-like"/>
    <property type="match status" value="1"/>
</dbReference>
<dbReference type="GO" id="GO:0005886">
    <property type="term" value="C:plasma membrane"/>
    <property type="evidence" value="ECO:0007669"/>
    <property type="project" value="TreeGrafter"/>
</dbReference>
<reference evidence="8" key="2">
    <citation type="submission" date="2023-07" db="EMBL/GenBank/DDBJ databases">
        <title>Genomic analysis of Rhodococcus opacus VOC-14 with glycol ethers degradation activity.</title>
        <authorList>
            <person name="Narkevich D.A."/>
            <person name="Hlushen A.M."/>
            <person name="Akhremchuk A.E."/>
            <person name="Sikolenko M.A."/>
            <person name="Valentovich L.N."/>
        </authorList>
    </citation>
    <scope>NUCLEOTIDE SEQUENCE</scope>
    <source>
        <strain evidence="8">VOC-14</strain>
        <plasmid evidence="8">pRho-VOC14-L</plasmid>
    </source>
</reference>
<dbReference type="Pfam" id="PF00501">
    <property type="entry name" value="AMP-binding"/>
    <property type="match status" value="1"/>
</dbReference>
<keyword evidence="8" id="KW-0614">Plasmid</keyword>
<dbReference type="Proteomes" id="UP001231166">
    <property type="component" value="Plasmid pRho-VOC14-L"/>
</dbReference>
<dbReference type="Gene3D" id="3.40.50.12780">
    <property type="entry name" value="N-terminal domain of ligase-like"/>
    <property type="match status" value="1"/>
</dbReference>
<dbReference type="PROSITE" id="PS00455">
    <property type="entry name" value="AMP_BINDING"/>
    <property type="match status" value="1"/>
</dbReference>
<dbReference type="GO" id="GO:0005324">
    <property type="term" value="F:long-chain fatty acid transmembrane transporter activity"/>
    <property type="evidence" value="ECO:0007669"/>
    <property type="project" value="TreeGrafter"/>
</dbReference>
<dbReference type="EMBL" id="JAPWIS010000010">
    <property type="protein sequence ID" value="MCZ4585954.1"/>
    <property type="molecule type" value="Genomic_DNA"/>
</dbReference>
<proteinExistence type="inferred from homology"/>
<evidence type="ECO:0000256" key="3">
    <source>
        <dbReference type="ARBA" id="ARBA00022741"/>
    </source>
</evidence>
<evidence type="ECO:0000259" key="5">
    <source>
        <dbReference type="Pfam" id="PF00501"/>
    </source>
</evidence>
<dbReference type="GO" id="GO:0004467">
    <property type="term" value="F:long-chain fatty acid-CoA ligase activity"/>
    <property type="evidence" value="ECO:0007669"/>
    <property type="project" value="TreeGrafter"/>
</dbReference>
<keyword evidence="4" id="KW-0067">ATP-binding</keyword>
<dbReference type="InterPro" id="IPR042099">
    <property type="entry name" value="ANL_N_sf"/>
</dbReference>
<dbReference type="RefSeq" id="WP_269591478.1">
    <property type="nucleotide sequence ID" value="NZ_CP130956.1"/>
</dbReference>
<dbReference type="Proteomes" id="UP001066327">
    <property type="component" value="Unassembled WGS sequence"/>
</dbReference>
<dbReference type="InterPro" id="IPR025110">
    <property type="entry name" value="AMP-bd_C"/>
</dbReference>